<dbReference type="SUPFAM" id="SSF52540">
    <property type="entry name" value="P-loop containing nucleoside triphosphate hydrolases"/>
    <property type="match status" value="1"/>
</dbReference>
<dbReference type="InterPro" id="IPR003593">
    <property type="entry name" value="AAA+_ATPase"/>
</dbReference>
<organism evidence="2 3">
    <name type="scientific">Paracidovorax cattleyae</name>
    <dbReference type="NCBI Taxonomy" id="80868"/>
    <lineage>
        <taxon>Bacteria</taxon>
        <taxon>Pseudomonadati</taxon>
        <taxon>Pseudomonadota</taxon>
        <taxon>Betaproteobacteria</taxon>
        <taxon>Burkholderiales</taxon>
        <taxon>Comamonadaceae</taxon>
        <taxon>Paracidovorax</taxon>
    </lineage>
</organism>
<dbReference type="Pfam" id="PF05621">
    <property type="entry name" value="TniB"/>
    <property type="match status" value="1"/>
</dbReference>
<dbReference type="AlphaFoldDB" id="A0A1H0U373"/>
<proteinExistence type="predicted"/>
<dbReference type="InterPro" id="IPR008868">
    <property type="entry name" value="TniB"/>
</dbReference>
<gene>
    <name evidence="2" type="ORF">SAMN04489708_117103</name>
</gene>
<dbReference type="Gene3D" id="3.40.50.300">
    <property type="entry name" value="P-loop containing nucleotide triphosphate hydrolases"/>
    <property type="match status" value="1"/>
</dbReference>
<evidence type="ECO:0000259" key="1">
    <source>
        <dbReference type="SMART" id="SM00382"/>
    </source>
</evidence>
<dbReference type="EMBL" id="FNJL01000017">
    <property type="protein sequence ID" value="SDP60643.1"/>
    <property type="molecule type" value="Genomic_DNA"/>
</dbReference>
<evidence type="ECO:0000313" key="2">
    <source>
        <dbReference type="EMBL" id="SDP60643.1"/>
    </source>
</evidence>
<evidence type="ECO:0000313" key="3">
    <source>
        <dbReference type="Proteomes" id="UP000199317"/>
    </source>
</evidence>
<dbReference type="SMART" id="SM00382">
    <property type="entry name" value="AAA"/>
    <property type="match status" value="1"/>
</dbReference>
<dbReference type="RefSeq" id="WP_092835663.1">
    <property type="nucleotide sequence ID" value="NZ_FNJL01000017.1"/>
</dbReference>
<keyword evidence="3" id="KW-1185">Reference proteome</keyword>
<dbReference type="InterPro" id="IPR027417">
    <property type="entry name" value="P-loop_NTPase"/>
</dbReference>
<reference evidence="3" key="1">
    <citation type="submission" date="2016-10" db="EMBL/GenBank/DDBJ databases">
        <authorList>
            <person name="Varghese N."/>
            <person name="Submissions S."/>
        </authorList>
    </citation>
    <scope>NUCLEOTIDE SEQUENCE [LARGE SCALE GENOMIC DNA]</scope>
    <source>
        <strain evidence="3">DSM 17101</strain>
    </source>
</reference>
<accession>A0A1H0U373</accession>
<name>A0A1H0U373_9BURK</name>
<sequence>MSTERVLSLKAKELLESSVEARIEHIKKNVFVPYPSADSLLQEMEELLVLPKTTRPPNLLIVGRSNNGKTHILKEFRLRHLSDERPTGDTTFAPVVFIQAPPTPDNRLFLDRTLHAFNIQPQRSATDSRKLQLVLDQLKACGTRILLIDEIHSILAGPIHRREAVLNTFKYLSNESSVSIVAAGTAVARDILLAASEMKSRFEVRPLTRWDMDDDFRLLLTQFEMLLPLREKSTLAGKAMARAILGMSEQTIGGIARVVRDAAIKALQMGEEAITLEIVEGMQQQRERVEEAGARL</sequence>
<dbReference type="Proteomes" id="UP000199317">
    <property type="component" value="Unassembled WGS sequence"/>
</dbReference>
<feature type="domain" description="AAA+ ATPase" evidence="1">
    <location>
        <begin position="55"/>
        <end position="208"/>
    </location>
</feature>
<protein>
    <submittedName>
        <fullName evidence="2">TniB protein</fullName>
    </submittedName>
</protein>
<dbReference type="OrthoDB" id="14765at2"/>